<accession>A0A147EV48</accession>
<dbReference type="AlphaFoldDB" id="A0A147EV48"/>
<evidence type="ECO:0000313" key="3">
    <source>
        <dbReference type="Proteomes" id="UP000075025"/>
    </source>
</evidence>
<protein>
    <submittedName>
        <fullName evidence="2">Uncharacterized protein</fullName>
    </submittedName>
</protein>
<feature type="region of interest" description="Disordered" evidence="1">
    <location>
        <begin position="17"/>
        <end position="36"/>
    </location>
</feature>
<name>A0A147EV48_MICTE</name>
<evidence type="ECO:0000256" key="1">
    <source>
        <dbReference type="SAM" id="MobiDB-lite"/>
    </source>
</evidence>
<sequence length="73" mass="8051">MLIVAYPVAAKPPSVMFPSGSRTKRTETRPSPWGVRRSTRIPLSSVMTLSSHSPSFARITSYARRMPSSRACV</sequence>
<dbReference type="PATRIC" id="fig|2033.6.peg.3809"/>
<organism evidence="2 3">
    <name type="scientific">Microbacterium testaceum</name>
    <name type="common">Aureobacterium testaceum</name>
    <name type="synonym">Brevibacterium testaceum</name>
    <dbReference type="NCBI Taxonomy" id="2033"/>
    <lineage>
        <taxon>Bacteria</taxon>
        <taxon>Bacillati</taxon>
        <taxon>Actinomycetota</taxon>
        <taxon>Actinomycetes</taxon>
        <taxon>Micrococcales</taxon>
        <taxon>Microbacteriaceae</taxon>
        <taxon>Microbacterium</taxon>
    </lineage>
</organism>
<dbReference type="Proteomes" id="UP000075025">
    <property type="component" value="Unassembled WGS sequence"/>
</dbReference>
<dbReference type="EMBL" id="LDRT01000085">
    <property type="protein sequence ID" value="KTR93413.1"/>
    <property type="molecule type" value="Genomic_DNA"/>
</dbReference>
<proteinExistence type="predicted"/>
<reference evidence="2 3" key="1">
    <citation type="journal article" date="2016" name="Front. Microbiol.">
        <title>Genomic Resource of Rice Seed Associated Bacteria.</title>
        <authorList>
            <person name="Midha S."/>
            <person name="Bansal K."/>
            <person name="Sharma S."/>
            <person name="Kumar N."/>
            <person name="Patil P.P."/>
            <person name="Chaudhry V."/>
            <person name="Patil P.B."/>
        </authorList>
    </citation>
    <scope>NUCLEOTIDE SEQUENCE [LARGE SCALE GENOMIC DNA]</scope>
    <source>
        <strain evidence="2 3">NS220</strain>
    </source>
</reference>
<evidence type="ECO:0000313" key="2">
    <source>
        <dbReference type="EMBL" id="KTR93413.1"/>
    </source>
</evidence>
<comment type="caution">
    <text evidence="2">The sequence shown here is derived from an EMBL/GenBank/DDBJ whole genome shotgun (WGS) entry which is preliminary data.</text>
</comment>
<gene>
    <name evidence="2" type="ORF">NS220_12570</name>
</gene>